<dbReference type="SUPFAM" id="SSF52833">
    <property type="entry name" value="Thioredoxin-like"/>
    <property type="match status" value="1"/>
</dbReference>
<sequence length="375" mass="41954">MFKDKFVLGIMIVTVVVLVGGVFFASKMGSSSSSTTNNSTPVSDEQKKLLEVVSDDYIKGNKEASVTLVEYLDFECEACGAYYPLVKQLAEEFKTEVRFVNRYFPLPGHKNGLPAALAVEAAARQGKYWEMHDKLFEEQKKWGEKPAADPKIFEEYARQLGLNMDQFKKDVASKEVKDRVERDKNSGTRLGVSGTPSFFLNGDKIPNPKTPEDFKTFINAAILKAPKPSGQSTGEKVHEHADLALYVNGKKVLLQDRPEYFEKDPDIHSHKDTEEVIHKHKTGVTLGQLIDSWKANLPSGVSWYVNGKKQTGNWRGYEFKDLDRIVMSFSTTTVEVSDKQLSEVTDRACIYSEKCPERGKPPTENCVGGLGTDCD</sequence>
<evidence type="ECO:0000256" key="6">
    <source>
        <dbReference type="SAM" id="Phobius"/>
    </source>
</evidence>
<evidence type="ECO:0000256" key="3">
    <source>
        <dbReference type="ARBA" id="ARBA00023002"/>
    </source>
</evidence>
<evidence type="ECO:0000256" key="1">
    <source>
        <dbReference type="ARBA" id="ARBA00005791"/>
    </source>
</evidence>
<dbReference type="PROSITE" id="PS51352">
    <property type="entry name" value="THIOREDOXIN_2"/>
    <property type="match status" value="1"/>
</dbReference>
<keyword evidence="6" id="KW-0472">Membrane</keyword>
<accession>A0A656PMB2</accession>
<evidence type="ECO:0000256" key="2">
    <source>
        <dbReference type="ARBA" id="ARBA00022729"/>
    </source>
</evidence>
<gene>
    <name evidence="8" type="ORF">DIU24_01640</name>
</gene>
<keyword evidence="3" id="KW-0560">Oxidoreductase</keyword>
<feature type="transmembrane region" description="Helical" evidence="6">
    <location>
        <begin position="6"/>
        <end position="25"/>
    </location>
</feature>
<dbReference type="PANTHER" id="PTHR13887">
    <property type="entry name" value="GLUTATHIONE S-TRANSFERASE KAPPA"/>
    <property type="match status" value="1"/>
</dbReference>
<dbReference type="GO" id="GO:0016491">
    <property type="term" value="F:oxidoreductase activity"/>
    <property type="evidence" value="ECO:0007669"/>
    <property type="project" value="UniProtKB-KW"/>
</dbReference>
<dbReference type="Gene3D" id="3.40.30.10">
    <property type="entry name" value="Glutaredoxin"/>
    <property type="match status" value="1"/>
</dbReference>
<comment type="caution">
    <text evidence="8">The sequence shown here is derived from an EMBL/GenBank/DDBJ whole genome shotgun (WGS) entry which is preliminary data.</text>
</comment>
<dbReference type="EMBL" id="DQFB01000003">
    <property type="protein sequence ID" value="HCQ40395.1"/>
    <property type="molecule type" value="Genomic_DNA"/>
</dbReference>
<dbReference type="PANTHER" id="PTHR13887:SF14">
    <property type="entry name" value="DISULFIDE BOND FORMATION PROTEIN D"/>
    <property type="match status" value="1"/>
</dbReference>
<keyword evidence="2" id="KW-0732">Signal</keyword>
<keyword evidence="5" id="KW-0676">Redox-active center</keyword>
<comment type="similarity">
    <text evidence="1">Belongs to the thioredoxin family. DsbA subfamily.</text>
</comment>
<dbReference type="Proteomes" id="UP000262056">
    <property type="component" value="Unassembled WGS sequence"/>
</dbReference>
<evidence type="ECO:0000313" key="8">
    <source>
        <dbReference type="EMBL" id="HCQ40395.1"/>
    </source>
</evidence>
<evidence type="ECO:0000256" key="5">
    <source>
        <dbReference type="ARBA" id="ARBA00023284"/>
    </source>
</evidence>
<reference evidence="8 9" key="1">
    <citation type="journal article" date="2018" name="Nat. Biotechnol.">
        <title>A standardized bacterial taxonomy based on genome phylogeny substantially revises the tree of life.</title>
        <authorList>
            <person name="Parks D.H."/>
            <person name="Chuvochina M."/>
            <person name="Waite D.W."/>
            <person name="Rinke C."/>
            <person name="Skarshewski A."/>
            <person name="Chaumeil P.A."/>
            <person name="Hugenholtz P."/>
        </authorList>
    </citation>
    <scope>NUCLEOTIDE SEQUENCE [LARGE SCALE GENOMIC DNA]</scope>
    <source>
        <strain evidence="8">UBA12021</strain>
    </source>
</reference>
<dbReference type="Pfam" id="PF13462">
    <property type="entry name" value="Thioredoxin_4"/>
    <property type="match status" value="1"/>
</dbReference>
<feature type="domain" description="Thioredoxin" evidence="7">
    <location>
        <begin position="26"/>
        <end position="223"/>
    </location>
</feature>
<evidence type="ECO:0000259" key="7">
    <source>
        <dbReference type="PROSITE" id="PS51352"/>
    </source>
</evidence>
<name>A0A656PMB2_UNCKA</name>
<keyword evidence="4" id="KW-1015">Disulfide bond</keyword>
<dbReference type="InterPro" id="IPR036249">
    <property type="entry name" value="Thioredoxin-like_sf"/>
</dbReference>
<dbReference type="AlphaFoldDB" id="A0A656PMB2"/>
<keyword evidence="6" id="KW-1133">Transmembrane helix</keyword>
<dbReference type="InterPro" id="IPR013766">
    <property type="entry name" value="Thioredoxin_domain"/>
</dbReference>
<proteinExistence type="inferred from homology"/>
<organism evidence="8 9">
    <name type="scientific">candidate division WWE3 bacterium</name>
    <dbReference type="NCBI Taxonomy" id="2053526"/>
    <lineage>
        <taxon>Bacteria</taxon>
        <taxon>Katanobacteria</taxon>
    </lineage>
</organism>
<evidence type="ECO:0000256" key="4">
    <source>
        <dbReference type="ARBA" id="ARBA00023157"/>
    </source>
</evidence>
<dbReference type="InterPro" id="IPR012336">
    <property type="entry name" value="Thioredoxin-like_fold"/>
</dbReference>
<protein>
    <recommendedName>
        <fullName evidence="7">Thioredoxin domain-containing protein</fullName>
    </recommendedName>
</protein>
<evidence type="ECO:0000313" key="9">
    <source>
        <dbReference type="Proteomes" id="UP000262056"/>
    </source>
</evidence>
<keyword evidence="6" id="KW-0812">Transmembrane</keyword>